<proteinExistence type="predicted"/>
<dbReference type="GeneID" id="77801393"/>
<dbReference type="EMBL" id="CP110430">
    <property type="protein sequence ID" value="WAQ88911.1"/>
    <property type="molecule type" value="Genomic_DNA"/>
</dbReference>
<sequence>MRTSQAELDETSVSPVLETRQTTLHATTRRFSIPPDQHQTHQDNLRCPHGESI</sequence>
<reference evidence="2" key="1">
    <citation type="submission" date="2022-10" db="EMBL/GenBank/DDBJ databases">
        <title>Puccinia triticina Genome sequencing and assembly.</title>
        <authorList>
            <person name="Li C."/>
        </authorList>
    </citation>
    <scope>NUCLEOTIDE SEQUENCE</scope>
    <source>
        <strain evidence="2">Pt15</strain>
    </source>
</reference>
<feature type="compositionally biased region" description="Polar residues" evidence="1">
    <location>
        <begin position="1"/>
        <end position="30"/>
    </location>
</feature>
<accession>A0ABY7CUD2</accession>
<feature type="compositionally biased region" description="Basic and acidic residues" evidence="1">
    <location>
        <begin position="38"/>
        <end position="53"/>
    </location>
</feature>
<evidence type="ECO:0000313" key="2">
    <source>
        <dbReference type="EMBL" id="WAQ88911.1"/>
    </source>
</evidence>
<dbReference type="RefSeq" id="XP_053024466.1">
    <property type="nucleotide sequence ID" value="XM_053160498.1"/>
</dbReference>
<keyword evidence="3" id="KW-1185">Reference proteome</keyword>
<protein>
    <submittedName>
        <fullName evidence="2">Uncharacterized protein</fullName>
    </submittedName>
</protein>
<name>A0ABY7CUD2_9BASI</name>
<evidence type="ECO:0000313" key="3">
    <source>
        <dbReference type="Proteomes" id="UP001164743"/>
    </source>
</evidence>
<gene>
    <name evidence="2" type="ORF">PtA15_10A334</name>
</gene>
<evidence type="ECO:0000256" key="1">
    <source>
        <dbReference type="SAM" id="MobiDB-lite"/>
    </source>
</evidence>
<dbReference type="Proteomes" id="UP001164743">
    <property type="component" value="Chromosome 10A"/>
</dbReference>
<organism evidence="2 3">
    <name type="scientific">Puccinia triticina</name>
    <dbReference type="NCBI Taxonomy" id="208348"/>
    <lineage>
        <taxon>Eukaryota</taxon>
        <taxon>Fungi</taxon>
        <taxon>Dikarya</taxon>
        <taxon>Basidiomycota</taxon>
        <taxon>Pucciniomycotina</taxon>
        <taxon>Pucciniomycetes</taxon>
        <taxon>Pucciniales</taxon>
        <taxon>Pucciniaceae</taxon>
        <taxon>Puccinia</taxon>
    </lineage>
</organism>
<feature type="region of interest" description="Disordered" evidence="1">
    <location>
        <begin position="1"/>
        <end position="53"/>
    </location>
</feature>